<name>A0ABV7E928_9SPHN</name>
<dbReference type="RefSeq" id="WP_336925398.1">
    <property type="nucleotide sequence ID" value="NZ_JBANRO010000004.1"/>
</dbReference>
<evidence type="ECO:0000313" key="2">
    <source>
        <dbReference type="EMBL" id="MFC3098056.1"/>
    </source>
</evidence>
<evidence type="ECO:0000313" key="3">
    <source>
        <dbReference type="Proteomes" id="UP001595456"/>
    </source>
</evidence>
<keyword evidence="1" id="KW-0472">Membrane</keyword>
<proteinExistence type="predicted"/>
<protein>
    <submittedName>
        <fullName evidence="2">GlsB/YeaQ/YmgE family stress response membrane protein</fullName>
    </submittedName>
</protein>
<evidence type="ECO:0000256" key="1">
    <source>
        <dbReference type="SAM" id="Phobius"/>
    </source>
</evidence>
<accession>A0ABV7E928</accession>
<gene>
    <name evidence="2" type="ORF">ACFODU_09625</name>
</gene>
<feature type="transmembrane region" description="Helical" evidence="1">
    <location>
        <begin position="63"/>
        <end position="83"/>
    </location>
</feature>
<keyword evidence="1" id="KW-0812">Transmembrane</keyword>
<keyword evidence="3" id="KW-1185">Reference proteome</keyword>
<comment type="caution">
    <text evidence="2">The sequence shown here is derived from an EMBL/GenBank/DDBJ whole genome shotgun (WGS) entry which is preliminary data.</text>
</comment>
<dbReference type="EMBL" id="JBHRST010000013">
    <property type="protein sequence ID" value="MFC3098056.1"/>
    <property type="molecule type" value="Genomic_DNA"/>
</dbReference>
<sequence>MGLIFLILLGLVLGWLATIILQTGQTRNLLVNLASGVGGAILAGIVINPLIGLGNLLRGAYSVEALLVSFGGAIILLVAVNLLQRGEMR</sequence>
<dbReference type="Proteomes" id="UP001595456">
    <property type="component" value="Unassembled WGS sequence"/>
</dbReference>
<organism evidence="2 3">
    <name type="scientific">Alteraurantiacibacter palmitatis</name>
    <dbReference type="NCBI Taxonomy" id="2054628"/>
    <lineage>
        <taxon>Bacteria</taxon>
        <taxon>Pseudomonadati</taxon>
        <taxon>Pseudomonadota</taxon>
        <taxon>Alphaproteobacteria</taxon>
        <taxon>Sphingomonadales</taxon>
        <taxon>Erythrobacteraceae</taxon>
        <taxon>Alteraurantiacibacter</taxon>
    </lineage>
</organism>
<keyword evidence="1" id="KW-1133">Transmembrane helix</keyword>
<reference evidence="3" key="1">
    <citation type="journal article" date="2019" name="Int. J. Syst. Evol. Microbiol.">
        <title>The Global Catalogue of Microorganisms (GCM) 10K type strain sequencing project: providing services to taxonomists for standard genome sequencing and annotation.</title>
        <authorList>
            <consortium name="The Broad Institute Genomics Platform"/>
            <consortium name="The Broad Institute Genome Sequencing Center for Infectious Disease"/>
            <person name="Wu L."/>
            <person name="Ma J."/>
        </authorList>
    </citation>
    <scope>NUCLEOTIDE SEQUENCE [LARGE SCALE GENOMIC DNA]</scope>
    <source>
        <strain evidence="3">KCTC 52607</strain>
    </source>
</reference>
<feature type="transmembrane region" description="Helical" evidence="1">
    <location>
        <begin position="29"/>
        <end position="51"/>
    </location>
</feature>